<evidence type="ECO:0000313" key="3">
    <source>
        <dbReference type="Proteomes" id="UP001623041"/>
    </source>
</evidence>
<gene>
    <name evidence="2" type="ORF">ACJEBI_20025</name>
</gene>
<evidence type="ECO:0000313" key="2">
    <source>
        <dbReference type="EMBL" id="MFK9093757.1"/>
    </source>
</evidence>
<proteinExistence type="predicted"/>
<organism evidence="2 3">
    <name type="scientific">Bacillus salipaludis</name>
    <dbReference type="NCBI Taxonomy" id="2547811"/>
    <lineage>
        <taxon>Bacteria</taxon>
        <taxon>Bacillati</taxon>
        <taxon>Bacillota</taxon>
        <taxon>Bacilli</taxon>
        <taxon>Bacillales</taxon>
        <taxon>Bacillaceae</taxon>
        <taxon>Bacillus</taxon>
    </lineage>
</organism>
<feature type="transmembrane region" description="Helical" evidence="1">
    <location>
        <begin position="46"/>
        <end position="66"/>
    </location>
</feature>
<reference evidence="2 3" key="1">
    <citation type="submission" date="2024-11" db="EMBL/GenBank/DDBJ databases">
        <authorList>
            <person name="Lucas J.A."/>
        </authorList>
    </citation>
    <scope>NUCLEOTIDE SEQUENCE [LARGE SCALE GENOMIC DNA]</scope>
    <source>
        <strain evidence="2 3">Z 5.4</strain>
    </source>
</reference>
<keyword evidence="1" id="KW-0812">Transmembrane</keyword>
<keyword evidence="1" id="KW-1133">Transmembrane helix</keyword>
<dbReference type="EMBL" id="JBJHQH010000017">
    <property type="protein sequence ID" value="MFK9093757.1"/>
    <property type="molecule type" value="Genomic_DNA"/>
</dbReference>
<dbReference type="Pfam" id="PF13061">
    <property type="entry name" value="DUF3923"/>
    <property type="match status" value="1"/>
</dbReference>
<sequence length="79" mass="9156">MKMIIWWVINIVWLFIFAVGAIFIGVRKVDGAGAVQTPEIRMVSFSILGIVFIFVLLIQLVFLYFARKNTTYRNEEKAE</sequence>
<name>A0ABW8RMG8_9BACI</name>
<feature type="transmembrane region" description="Helical" evidence="1">
    <location>
        <begin position="7"/>
        <end position="26"/>
    </location>
</feature>
<keyword evidence="3" id="KW-1185">Reference proteome</keyword>
<comment type="caution">
    <text evidence="2">The sequence shown here is derived from an EMBL/GenBank/DDBJ whole genome shotgun (WGS) entry which is preliminary data.</text>
</comment>
<accession>A0ABW8RMG8</accession>
<protein>
    <submittedName>
        <fullName evidence="2">DUF3923 family protein</fullName>
    </submittedName>
</protein>
<dbReference type="InterPro" id="IPR025037">
    <property type="entry name" value="DUF3923"/>
</dbReference>
<evidence type="ECO:0000256" key="1">
    <source>
        <dbReference type="SAM" id="Phobius"/>
    </source>
</evidence>
<keyword evidence="1" id="KW-0472">Membrane</keyword>
<dbReference type="RefSeq" id="WP_406582258.1">
    <property type="nucleotide sequence ID" value="NZ_JBJHQH010000017.1"/>
</dbReference>
<dbReference type="Proteomes" id="UP001623041">
    <property type="component" value="Unassembled WGS sequence"/>
</dbReference>